<dbReference type="AlphaFoldDB" id="F9ZSI4"/>
<name>F9ZSI4_ACICS</name>
<accession>F9ZSI4</accession>
<protein>
    <recommendedName>
        <fullName evidence="4">Lipoprotein</fullName>
    </recommendedName>
</protein>
<evidence type="ECO:0008006" key="4">
    <source>
        <dbReference type="Google" id="ProtNLM"/>
    </source>
</evidence>
<dbReference type="PROSITE" id="PS51257">
    <property type="entry name" value="PROKAR_LIPOPROTEIN"/>
    <property type="match status" value="1"/>
</dbReference>
<keyword evidence="3" id="KW-1185">Reference proteome</keyword>
<reference evidence="2 3" key="1">
    <citation type="journal article" date="2011" name="J. Genet. Genomics">
        <title>Unraveling the Acidithiobacillus caldus complete genome and its central metabolisms for carbon assimilation.</title>
        <authorList>
            <person name="You X.Y."/>
            <person name="Guo X."/>
            <person name="Zheng H.J."/>
            <person name="Zhang M.J."/>
            <person name="Liu L.J."/>
            <person name="Zhu Y.Q."/>
            <person name="Zhu B."/>
            <person name="Wang S.Y."/>
            <person name="Zhao G.P."/>
            <person name="Poetsch A."/>
            <person name="Jiang C.Y."/>
            <person name="Liu S.J."/>
        </authorList>
    </citation>
    <scope>NUCLEOTIDE SEQUENCE [LARGE SCALE GENOMIC DNA]</scope>
    <source>
        <strain evidence="2 3">SM-1</strain>
    </source>
</reference>
<dbReference type="EMBL" id="CP002573">
    <property type="protein sequence ID" value="AEK59233.1"/>
    <property type="molecule type" value="Genomic_DNA"/>
</dbReference>
<dbReference type="STRING" id="990288.Atc_2586"/>
<dbReference type="HOGENOM" id="CLU_3131180_0_0_6"/>
<evidence type="ECO:0000256" key="1">
    <source>
        <dbReference type="SAM" id="SignalP"/>
    </source>
</evidence>
<proteinExistence type="predicted"/>
<gene>
    <name evidence="2" type="ordered locus">Atc_2586</name>
</gene>
<evidence type="ECO:0000313" key="2">
    <source>
        <dbReference type="EMBL" id="AEK59233.1"/>
    </source>
</evidence>
<feature type="chain" id="PRO_5003396136" description="Lipoprotein" evidence="1">
    <location>
        <begin position="24"/>
        <end position="49"/>
    </location>
</feature>
<keyword evidence="1" id="KW-0732">Signal</keyword>
<dbReference type="KEGG" id="acu:Atc_2586"/>
<sequence length="49" mass="4781">MACRIAGLGALSLSLSGCLPLMAASAAGSVVYYNTPAGSRSVTPTKAGH</sequence>
<dbReference type="Proteomes" id="UP000006135">
    <property type="component" value="Chromosome"/>
</dbReference>
<feature type="signal peptide" evidence="1">
    <location>
        <begin position="1"/>
        <end position="23"/>
    </location>
</feature>
<organism evidence="2 3">
    <name type="scientific">Acidithiobacillus caldus (strain SM-1)</name>
    <dbReference type="NCBI Taxonomy" id="990288"/>
    <lineage>
        <taxon>Bacteria</taxon>
        <taxon>Pseudomonadati</taxon>
        <taxon>Pseudomonadota</taxon>
        <taxon>Acidithiobacillia</taxon>
        <taxon>Acidithiobacillales</taxon>
        <taxon>Acidithiobacillaceae</taxon>
        <taxon>Acidithiobacillus</taxon>
    </lineage>
</organism>
<evidence type="ECO:0000313" key="3">
    <source>
        <dbReference type="Proteomes" id="UP000006135"/>
    </source>
</evidence>